<dbReference type="InterPro" id="IPR010281">
    <property type="entry name" value="DUF885"/>
</dbReference>
<name>A0A0F9MBE0_9ZZZZ</name>
<gene>
    <name evidence="1" type="ORF">LCGC14_1480870</name>
</gene>
<evidence type="ECO:0000313" key="1">
    <source>
        <dbReference type="EMBL" id="KKM66472.1"/>
    </source>
</evidence>
<dbReference type="PANTHER" id="PTHR33361:SF15">
    <property type="entry name" value="DUF885 FAMILY LIPOPROTEIN"/>
    <property type="match status" value="1"/>
</dbReference>
<evidence type="ECO:0008006" key="2">
    <source>
        <dbReference type="Google" id="ProtNLM"/>
    </source>
</evidence>
<comment type="caution">
    <text evidence="1">The sequence shown here is derived from an EMBL/GenBank/DDBJ whole genome shotgun (WGS) entry which is preliminary data.</text>
</comment>
<proteinExistence type="predicted"/>
<accession>A0A0F9MBE0</accession>
<organism evidence="1">
    <name type="scientific">marine sediment metagenome</name>
    <dbReference type="NCBI Taxonomy" id="412755"/>
    <lineage>
        <taxon>unclassified sequences</taxon>
        <taxon>metagenomes</taxon>
        <taxon>ecological metagenomes</taxon>
    </lineage>
</organism>
<sequence length="548" mass="62291">MLTKTSQDTFKRIEQSYLAAWCRLHPEAALDAGIDDYADKLSTFDDETIGIQIVLNEKCLVALDEININDLDAEHQINYQILYSQANLEHHALMDHDWRHRDPTRFLPINALDQLTLRPVNDFNHALKSRLMAIPDHLRNAKLFLDSAPAIMPPQWLKMALLEAEAGLDYCQHMSEHPLVKQALNNDEQIEQAIADASIALEHFVEDLKSLSSHSKGDFACGREHFERLLHQQHFLPINIQSLQAFGRRLFDQTQQLLKDELSNSTLTLADIQHQHPSADQLLASYQQEMAAAEAFLRIQDLVSLPDKQVLNVIATPSFLQHQIPFAAYLDPSIADPLQTGYYYVTPTQNNAELKEHNFAAISQTSVHEAWPGHHLQFITANQSAEGSALLRRLNPSATLYEGWALYCEQMMLEQGFERHPGQRIIMLRDRLWRALRIIIDVEIHTQKLSLTDAAQKMVDALGFSHEQAMGELSWYSQSPTIPMSYAVGWALINALRDIVNPLDNVELKAFHDKLLSNGSIALPLVIQHQFGENIWLKCCQQVFGEQA</sequence>
<dbReference type="PANTHER" id="PTHR33361">
    <property type="entry name" value="GLR0591 PROTEIN"/>
    <property type="match status" value="1"/>
</dbReference>
<dbReference type="EMBL" id="LAZR01010525">
    <property type="protein sequence ID" value="KKM66472.1"/>
    <property type="molecule type" value="Genomic_DNA"/>
</dbReference>
<dbReference type="AlphaFoldDB" id="A0A0F9MBE0"/>
<reference evidence="1" key="1">
    <citation type="journal article" date="2015" name="Nature">
        <title>Complex archaea that bridge the gap between prokaryotes and eukaryotes.</title>
        <authorList>
            <person name="Spang A."/>
            <person name="Saw J.H."/>
            <person name="Jorgensen S.L."/>
            <person name="Zaremba-Niedzwiedzka K."/>
            <person name="Martijn J."/>
            <person name="Lind A.E."/>
            <person name="van Eijk R."/>
            <person name="Schleper C."/>
            <person name="Guy L."/>
            <person name="Ettema T.J."/>
        </authorList>
    </citation>
    <scope>NUCLEOTIDE SEQUENCE</scope>
</reference>
<protein>
    <recommendedName>
        <fullName evidence="2">DUF885 domain-containing protein</fullName>
    </recommendedName>
</protein>
<dbReference type="Pfam" id="PF05960">
    <property type="entry name" value="DUF885"/>
    <property type="match status" value="1"/>
</dbReference>